<name>A0A9J5X3Q6_SOLCO</name>
<feature type="transmembrane region" description="Helical" evidence="1">
    <location>
        <begin position="30"/>
        <end position="48"/>
    </location>
</feature>
<keyword evidence="1" id="KW-0812">Transmembrane</keyword>
<keyword evidence="1" id="KW-0472">Membrane</keyword>
<evidence type="ECO:0000256" key="1">
    <source>
        <dbReference type="SAM" id="Phobius"/>
    </source>
</evidence>
<keyword evidence="1" id="KW-1133">Transmembrane helix</keyword>
<proteinExistence type="predicted"/>
<dbReference type="AlphaFoldDB" id="A0A9J5X3Q6"/>
<protein>
    <submittedName>
        <fullName evidence="2">Uncharacterized protein</fullName>
    </submittedName>
</protein>
<dbReference type="EMBL" id="JACXVP010000010">
    <property type="protein sequence ID" value="KAG5582053.1"/>
    <property type="molecule type" value="Genomic_DNA"/>
</dbReference>
<sequence length="120" mass="14576">MILIMWRMWKFKISVDASLRRWVCKAYQDYVLNLVLFLFICMSKFYRATIMGKEAKKKHEGRNISLPKIIHYVTKYISMFVKIKIYDMRGGSCWLKILKQLEDYKPRVKVIQVKWEYPPT</sequence>
<gene>
    <name evidence="2" type="ORF">H5410_052680</name>
</gene>
<evidence type="ECO:0000313" key="2">
    <source>
        <dbReference type="EMBL" id="KAG5582053.1"/>
    </source>
</evidence>
<keyword evidence="3" id="KW-1185">Reference proteome</keyword>
<reference evidence="2 3" key="1">
    <citation type="submission" date="2020-09" db="EMBL/GenBank/DDBJ databases">
        <title>De no assembly of potato wild relative species, Solanum commersonii.</title>
        <authorList>
            <person name="Cho K."/>
        </authorList>
    </citation>
    <scope>NUCLEOTIDE SEQUENCE [LARGE SCALE GENOMIC DNA]</scope>
    <source>
        <strain evidence="2">LZ3.2</strain>
        <tissue evidence="2">Leaf</tissue>
    </source>
</reference>
<accession>A0A9J5X3Q6</accession>
<comment type="caution">
    <text evidence="2">The sequence shown here is derived from an EMBL/GenBank/DDBJ whole genome shotgun (WGS) entry which is preliminary data.</text>
</comment>
<dbReference type="Proteomes" id="UP000824120">
    <property type="component" value="Chromosome 10"/>
</dbReference>
<organism evidence="2 3">
    <name type="scientific">Solanum commersonii</name>
    <name type="common">Commerson's wild potato</name>
    <name type="synonym">Commerson's nightshade</name>
    <dbReference type="NCBI Taxonomy" id="4109"/>
    <lineage>
        <taxon>Eukaryota</taxon>
        <taxon>Viridiplantae</taxon>
        <taxon>Streptophyta</taxon>
        <taxon>Embryophyta</taxon>
        <taxon>Tracheophyta</taxon>
        <taxon>Spermatophyta</taxon>
        <taxon>Magnoliopsida</taxon>
        <taxon>eudicotyledons</taxon>
        <taxon>Gunneridae</taxon>
        <taxon>Pentapetalae</taxon>
        <taxon>asterids</taxon>
        <taxon>lamiids</taxon>
        <taxon>Solanales</taxon>
        <taxon>Solanaceae</taxon>
        <taxon>Solanoideae</taxon>
        <taxon>Solaneae</taxon>
        <taxon>Solanum</taxon>
    </lineage>
</organism>
<evidence type="ECO:0000313" key="3">
    <source>
        <dbReference type="Proteomes" id="UP000824120"/>
    </source>
</evidence>